<dbReference type="GO" id="GO:0005829">
    <property type="term" value="C:cytosol"/>
    <property type="evidence" value="ECO:0007669"/>
    <property type="project" value="TreeGrafter"/>
</dbReference>
<dbReference type="Proteomes" id="UP000317990">
    <property type="component" value="Unassembled WGS sequence"/>
</dbReference>
<keyword evidence="3" id="KW-0378">Hydrolase</keyword>
<evidence type="ECO:0000256" key="3">
    <source>
        <dbReference type="ARBA" id="ARBA00022801"/>
    </source>
</evidence>
<sequence>MLCTPVPVHHAPRSGLLDSSPASVAPQAQGCAPQAWQERLETLLSSGVGAGADLVEIFLERNDELSLLAEQDRVTSVNPSIGRGAGIRVFKGQRDGFVSTNDLSDRGLMAALEQALAMLGLGRSTQPSGWQGLAGLDDHGRGKEHWLQSCPAAQDIADRLLRGTAAVERHGQHLQAYRASYSRDVQQVLVAASDGTYGHDIRLHQSLGLNLLAADGDHRTSVARRYGRSDDPAFLAEWDEETSALDLCESGRRMLHADFVEAGTYPVVLANRFGGVIFHEACGHLLETTQLERGTTPFAGKLGQLIAHPSLTAIDEGLSANSFGSLSMDDEGMPPQRTTLIQDGVLQCFLSDRAGEMRTGHPRTGSGRRQSHAFAAASRMRNTFIAAGPHSIAEVMGSIDNGLYCKRMGGGSVGPTGQFNFSVEEAYLIEDGALREDKPVKGATLIGDAVSVMPKISMCASDMELASGFCGSVSGSIYVTVGQPHIKVDSITVGGR</sequence>
<accession>A0A524RKT6</accession>
<dbReference type="Pfam" id="PF19290">
    <property type="entry name" value="PmbA_TldD_2nd"/>
    <property type="match status" value="1"/>
</dbReference>
<dbReference type="SUPFAM" id="SSF111283">
    <property type="entry name" value="Putative modulator of DNA gyrase, PmbA/TldD"/>
    <property type="match status" value="1"/>
</dbReference>
<dbReference type="InterPro" id="IPR045570">
    <property type="entry name" value="Metalloprtase-TldD/E_cen_dom"/>
</dbReference>
<dbReference type="InterPro" id="IPR045569">
    <property type="entry name" value="Metalloprtase-TldD/E_C"/>
</dbReference>
<dbReference type="InterPro" id="IPR051463">
    <property type="entry name" value="Peptidase_U62_metallo"/>
</dbReference>
<reference evidence="8 9" key="1">
    <citation type="journal article" date="2019" name="mSystems">
        <title>Life at home and on the roam: Genomic adaptions reflect the dual lifestyle of an intracellular, facultative symbiont.</title>
        <authorList>
            <person name="Burgsdorf I."/>
        </authorList>
    </citation>
    <scope>NUCLEOTIDE SEQUENCE [LARGE SCALE GENOMIC DNA]</scope>
    <source>
        <strain evidence="8">277cV</strain>
    </source>
</reference>
<evidence type="ECO:0000259" key="6">
    <source>
        <dbReference type="Pfam" id="PF19289"/>
    </source>
</evidence>
<feature type="domain" description="Metalloprotease TldD/E C-terminal" evidence="6">
    <location>
        <begin position="263"/>
        <end position="495"/>
    </location>
</feature>
<dbReference type="PANTHER" id="PTHR30624">
    <property type="entry name" value="UNCHARACTERIZED PROTEIN TLDD AND PMBA"/>
    <property type="match status" value="1"/>
</dbReference>
<evidence type="ECO:0000313" key="8">
    <source>
        <dbReference type="EMBL" id="TGG90466.1"/>
    </source>
</evidence>
<dbReference type="Pfam" id="PF19289">
    <property type="entry name" value="PmbA_TldD_3rd"/>
    <property type="match status" value="1"/>
</dbReference>
<organism evidence="8 9">
    <name type="scientific">Aphanocapsa feldmannii 277cV</name>
    <dbReference type="NCBI Taxonomy" id="2507553"/>
    <lineage>
        <taxon>Bacteria</taxon>
        <taxon>Bacillati</taxon>
        <taxon>Cyanobacteriota</taxon>
        <taxon>Cyanophyceae</taxon>
        <taxon>Oscillatoriophycideae</taxon>
        <taxon>Chroococcales</taxon>
        <taxon>Microcystaceae</taxon>
        <taxon>Aphanocapsa</taxon>
    </lineage>
</organism>
<dbReference type="InterPro" id="IPR036059">
    <property type="entry name" value="TldD/PmbA_sf"/>
</dbReference>
<evidence type="ECO:0000256" key="2">
    <source>
        <dbReference type="ARBA" id="ARBA00022670"/>
    </source>
</evidence>
<evidence type="ECO:0000313" key="9">
    <source>
        <dbReference type="Proteomes" id="UP000317990"/>
    </source>
</evidence>
<evidence type="ECO:0000256" key="4">
    <source>
        <dbReference type="ARBA" id="ARBA00023049"/>
    </source>
</evidence>
<evidence type="ECO:0000259" key="5">
    <source>
        <dbReference type="Pfam" id="PF01523"/>
    </source>
</evidence>
<evidence type="ECO:0000259" key="7">
    <source>
        <dbReference type="Pfam" id="PF19290"/>
    </source>
</evidence>
<dbReference type="EMBL" id="SRMO01000087">
    <property type="protein sequence ID" value="TGG90466.1"/>
    <property type="molecule type" value="Genomic_DNA"/>
</dbReference>
<comment type="similarity">
    <text evidence="1">Belongs to the peptidase U62 family.</text>
</comment>
<name>A0A524RKT6_9CHRO</name>
<dbReference type="AlphaFoldDB" id="A0A524RKT6"/>
<gene>
    <name evidence="8" type="ORF">ERJ67_10405</name>
</gene>
<dbReference type="Pfam" id="PF01523">
    <property type="entry name" value="PmbA_TldD_1st"/>
    <property type="match status" value="1"/>
</dbReference>
<evidence type="ECO:0000256" key="1">
    <source>
        <dbReference type="ARBA" id="ARBA00005836"/>
    </source>
</evidence>
<dbReference type="GO" id="GO:0006508">
    <property type="term" value="P:proteolysis"/>
    <property type="evidence" value="ECO:0007669"/>
    <property type="project" value="UniProtKB-KW"/>
</dbReference>
<feature type="domain" description="Metalloprotease TldD/E N-terminal" evidence="5">
    <location>
        <begin position="55"/>
        <end position="118"/>
    </location>
</feature>
<dbReference type="InterPro" id="IPR035068">
    <property type="entry name" value="TldD/PmbA_N"/>
</dbReference>
<protein>
    <submittedName>
        <fullName evidence="8">TldD/PmbA family protein</fullName>
    </submittedName>
</protein>
<dbReference type="InterPro" id="IPR002510">
    <property type="entry name" value="Metalloprtase-TldD/E_N"/>
</dbReference>
<dbReference type="GO" id="GO:0008237">
    <property type="term" value="F:metallopeptidase activity"/>
    <property type="evidence" value="ECO:0007669"/>
    <property type="project" value="UniProtKB-KW"/>
</dbReference>
<proteinExistence type="inferred from homology"/>
<dbReference type="Gene3D" id="3.30.2290.10">
    <property type="entry name" value="PmbA/TldD superfamily"/>
    <property type="match status" value="1"/>
</dbReference>
<comment type="caution">
    <text evidence="8">The sequence shown here is derived from an EMBL/GenBank/DDBJ whole genome shotgun (WGS) entry which is preliminary data.</text>
</comment>
<keyword evidence="2" id="KW-0645">Protease</keyword>
<keyword evidence="4" id="KW-0482">Metalloprotease</keyword>
<feature type="domain" description="Metalloprotease TldD/E central" evidence="7">
    <location>
        <begin position="155"/>
        <end position="228"/>
    </location>
</feature>
<dbReference type="PANTHER" id="PTHR30624:SF4">
    <property type="entry name" value="METALLOPROTEASE TLDD"/>
    <property type="match status" value="1"/>
</dbReference>